<gene>
    <name evidence="1" type="ORF">SAMN05444365_105316</name>
</gene>
<keyword evidence="2" id="KW-1185">Reference proteome</keyword>
<dbReference type="Proteomes" id="UP000242415">
    <property type="component" value="Unassembled WGS sequence"/>
</dbReference>
<protein>
    <submittedName>
        <fullName evidence="1">Gas vesicle protein G</fullName>
    </submittedName>
</protein>
<dbReference type="STRING" id="405436.SAMN05444365_105316"/>
<evidence type="ECO:0000313" key="2">
    <source>
        <dbReference type="Proteomes" id="UP000242415"/>
    </source>
</evidence>
<dbReference type="EMBL" id="FNPH01000005">
    <property type="protein sequence ID" value="SDZ10013.1"/>
    <property type="molecule type" value="Genomic_DNA"/>
</dbReference>
<sequence length="71" mass="7862">MLLTLLTLPLAPVRALPSLVRLLRDRANEQLYDPATLQRQLEELDAAAAAGQISDEELAEAQQRIIDRLLG</sequence>
<name>A0A1H3Q9R1_9ACTN</name>
<dbReference type="OrthoDB" id="3541554at2"/>
<dbReference type="RefSeq" id="WP_091557740.1">
    <property type="nucleotide sequence ID" value="NZ_FNPH01000005.1"/>
</dbReference>
<reference evidence="2" key="1">
    <citation type="submission" date="2016-10" db="EMBL/GenBank/DDBJ databases">
        <authorList>
            <person name="Varghese N."/>
            <person name="Submissions S."/>
        </authorList>
    </citation>
    <scope>NUCLEOTIDE SEQUENCE [LARGE SCALE GENOMIC DNA]</scope>
    <source>
        <strain evidence="2">DSM 45245</strain>
    </source>
</reference>
<evidence type="ECO:0000313" key="1">
    <source>
        <dbReference type="EMBL" id="SDZ10013.1"/>
    </source>
</evidence>
<proteinExistence type="predicted"/>
<dbReference type="Pfam" id="PF05120">
    <property type="entry name" value="GvpG"/>
    <property type="match status" value="1"/>
</dbReference>
<accession>A0A1H3Q9R1</accession>
<dbReference type="InterPro" id="IPR007804">
    <property type="entry name" value="GvpG"/>
</dbReference>
<dbReference type="AlphaFoldDB" id="A0A1H3Q9R1"/>
<organism evidence="1 2">
    <name type="scientific">Micromonospora pattaloongensis</name>
    <dbReference type="NCBI Taxonomy" id="405436"/>
    <lineage>
        <taxon>Bacteria</taxon>
        <taxon>Bacillati</taxon>
        <taxon>Actinomycetota</taxon>
        <taxon>Actinomycetes</taxon>
        <taxon>Micromonosporales</taxon>
        <taxon>Micromonosporaceae</taxon>
        <taxon>Micromonospora</taxon>
    </lineage>
</organism>